<dbReference type="EMBL" id="JXTC01000153">
    <property type="protein sequence ID" value="PON85055.1"/>
    <property type="molecule type" value="Genomic_DNA"/>
</dbReference>
<reference evidence="2" key="1">
    <citation type="submission" date="2016-06" db="EMBL/GenBank/DDBJ databases">
        <title>Parallel loss of symbiosis genes in relatives of nitrogen-fixing non-legume Parasponia.</title>
        <authorList>
            <person name="Van Velzen R."/>
            <person name="Holmer R."/>
            <person name="Bu F."/>
            <person name="Rutten L."/>
            <person name="Van Zeijl A."/>
            <person name="Liu W."/>
            <person name="Santuari L."/>
            <person name="Cao Q."/>
            <person name="Sharma T."/>
            <person name="Shen D."/>
            <person name="Roswanjaya Y."/>
            <person name="Wardhani T."/>
            <person name="Kalhor M.S."/>
            <person name="Jansen J."/>
            <person name="Van den Hoogen J."/>
            <person name="Gungor B."/>
            <person name="Hartog M."/>
            <person name="Hontelez J."/>
            <person name="Verver J."/>
            <person name="Yang W.-C."/>
            <person name="Schijlen E."/>
            <person name="Repin R."/>
            <person name="Schilthuizen M."/>
            <person name="Schranz E."/>
            <person name="Heidstra R."/>
            <person name="Miyata K."/>
            <person name="Fedorova E."/>
            <person name="Kohlen W."/>
            <person name="Bisseling T."/>
            <person name="Smit S."/>
            <person name="Geurts R."/>
        </authorList>
    </citation>
    <scope>NUCLEOTIDE SEQUENCE [LARGE SCALE GENOMIC DNA]</scope>
    <source>
        <strain evidence="2">cv. RG33-2</strain>
    </source>
</reference>
<name>A0A2P5EHN2_TREOI</name>
<sequence length="85" mass="9391">MRNRDVPLDMDPHIIPLSSTSIHHQLWVHGLPSTGHKLMGLFEKKNLCEKGGVRGQNGKLAFDGPKFCGRICGGGGKFLRQRALK</sequence>
<comment type="caution">
    <text evidence="1">The sequence shown here is derived from an EMBL/GenBank/DDBJ whole genome shotgun (WGS) entry which is preliminary data.</text>
</comment>
<protein>
    <submittedName>
        <fullName evidence="1">Uncharacterized protein</fullName>
    </submittedName>
</protein>
<organism evidence="1 2">
    <name type="scientific">Trema orientale</name>
    <name type="common">Charcoal tree</name>
    <name type="synonym">Celtis orientalis</name>
    <dbReference type="NCBI Taxonomy" id="63057"/>
    <lineage>
        <taxon>Eukaryota</taxon>
        <taxon>Viridiplantae</taxon>
        <taxon>Streptophyta</taxon>
        <taxon>Embryophyta</taxon>
        <taxon>Tracheophyta</taxon>
        <taxon>Spermatophyta</taxon>
        <taxon>Magnoliopsida</taxon>
        <taxon>eudicotyledons</taxon>
        <taxon>Gunneridae</taxon>
        <taxon>Pentapetalae</taxon>
        <taxon>rosids</taxon>
        <taxon>fabids</taxon>
        <taxon>Rosales</taxon>
        <taxon>Cannabaceae</taxon>
        <taxon>Trema</taxon>
    </lineage>
</organism>
<evidence type="ECO:0000313" key="2">
    <source>
        <dbReference type="Proteomes" id="UP000237000"/>
    </source>
</evidence>
<keyword evidence="2" id="KW-1185">Reference proteome</keyword>
<dbReference type="InParanoid" id="A0A2P5EHN2"/>
<evidence type="ECO:0000313" key="1">
    <source>
        <dbReference type="EMBL" id="PON85055.1"/>
    </source>
</evidence>
<gene>
    <name evidence="1" type="ORF">TorRG33x02_191550</name>
</gene>
<dbReference type="Proteomes" id="UP000237000">
    <property type="component" value="Unassembled WGS sequence"/>
</dbReference>
<proteinExistence type="predicted"/>
<dbReference type="AlphaFoldDB" id="A0A2P5EHN2"/>
<accession>A0A2P5EHN2</accession>